<dbReference type="Proteomes" id="UP000481598">
    <property type="component" value="Unassembled WGS sequence"/>
</dbReference>
<evidence type="ECO:0000313" key="2">
    <source>
        <dbReference type="Proteomes" id="UP000481598"/>
    </source>
</evidence>
<accession>A0A6L8RHL6</accession>
<evidence type="ECO:0000313" key="1">
    <source>
        <dbReference type="EMBL" id="MZJ85330.1"/>
    </source>
</evidence>
<gene>
    <name evidence="1" type="ORF">GT635_02455</name>
</gene>
<dbReference type="RefSeq" id="WP_161155201.1">
    <property type="nucleotide sequence ID" value="NZ_WWSY01000002.1"/>
</dbReference>
<dbReference type="EMBL" id="WWTB01000004">
    <property type="protein sequence ID" value="MZJ85330.1"/>
    <property type="molecule type" value="Genomic_DNA"/>
</dbReference>
<name>A0A6L8RHL6_9ACTN</name>
<protein>
    <submittedName>
        <fullName evidence="1">Uncharacterized protein</fullName>
    </submittedName>
</protein>
<comment type="caution">
    <text evidence="1">The sequence shown here is derived from an EMBL/GenBank/DDBJ whole genome shotgun (WGS) entry which is preliminary data.</text>
</comment>
<organism evidence="1 2">
    <name type="scientific">Collinsella aerofaciens</name>
    <dbReference type="NCBI Taxonomy" id="74426"/>
    <lineage>
        <taxon>Bacteria</taxon>
        <taxon>Bacillati</taxon>
        <taxon>Actinomycetota</taxon>
        <taxon>Coriobacteriia</taxon>
        <taxon>Coriobacteriales</taxon>
        <taxon>Coriobacteriaceae</taxon>
        <taxon>Collinsella</taxon>
    </lineage>
</organism>
<dbReference type="AlphaFoldDB" id="A0A6L8RHL6"/>
<sequence length="353" mass="39347">MEDKDDLAVVEREELPRHKQSFDIRKAAAGLVDGAGSAMAGAVAAVQKVADGAMRAATPMVDDALAAIADAADGAAGAAADIGDAVNDWAYQQQLNRYRPVTKETYQSPSFYLPNMIRIVDGNERRGIDACRDAIGWLDTVKGTQVFNLYREAIGDSELSFYPKPSLYSTYYIDAFDRSRFVDLDSYFATMQQDKMAELRRIAFMLGAKRCKLEVTEYEETRRGRQVKGNAKAGKKGSVRIDGSLSDSTRNEKKILFTQEFEGDMVPQRPELHWYAHDSDILLLIETRCGGEDKNKAKSYRVELKSETTMTMSVSLAMAIDEACSKLNIRANSSLTSQAKRELRQSFVFEVEF</sequence>
<proteinExistence type="predicted"/>
<reference evidence="1 2" key="1">
    <citation type="journal article" date="2019" name="Nat. Med.">
        <title>A library of human gut bacterial isolates paired with longitudinal multiomics data enables mechanistic microbiome research.</title>
        <authorList>
            <person name="Poyet M."/>
            <person name="Groussin M."/>
            <person name="Gibbons S.M."/>
            <person name="Avila-Pacheco J."/>
            <person name="Jiang X."/>
            <person name="Kearney S.M."/>
            <person name="Perrotta A.R."/>
            <person name="Berdy B."/>
            <person name="Zhao S."/>
            <person name="Lieberman T.D."/>
            <person name="Swanson P.K."/>
            <person name="Smith M."/>
            <person name="Roesemann S."/>
            <person name="Alexander J.E."/>
            <person name="Rich S.A."/>
            <person name="Livny J."/>
            <person name="Vlamakis H."/>
            <person name="Clish C."/>
            <person name="Bullock K."/>
            <person name="Deik A."/>
            <person name="Scott J."/>
            <person name="Pierce K.A."/>
            <person name="Xavier R.J."/>
            <person name="Alm E.J."/>
        </authorList>
    </citation>
    <scope>NUCLEOTIDE SEQUENCE [LARGE SCALE GENOMIC DNA]</scope>
    <source>
        <strain evidence="1 2">BIOML-A10</strain>
    </source>
</reference>